<keyword evidence="6" id="KW-0677">Repeat</keyword>
<evidence type="ECO:0000256" key="7">
    <source>
        <dbReference type="ARBA" id="ARBA00022833"/>
    </source>
</evidence>
<accession>A0A835GY21</accession>
<feature type="non-terminal residue" evidence="11">
    <location>
        <position position="133"/>
    </location>
</feature>
<evidence type="ECO:0000256" key="5">
    <source>
        <dbReference type="ARBA" id="ARBA00022723"/>
    </source>
</evidence>
<evidence type="ECO:0000256" key="8">
    <source>
        <dbReference type="ARBA" id="ARBA00030816"/>
    </source>
</evidence>
<keyword evidence="5" id="KW-0479">Metal-binding</keyword>
<dbReference type="Gene3D" id="1.50.10.20">
    <property type="match status" value="1"/>
</dbReference>
<dbReference type="InterPro" id="IPR045089">
    <property type="entry name" value="PGGT1B-like"/>
</dbReference>
<protein>
    <recommendedName>
        <fullName evidence="8">Geranylgeranyl transferase type II subunit beta</fullName>
    </recommendedName>
    <alternativeName>
        <fullName evidence="9">Type II protein geranyl-geranyltransferase subunit beta</fullName>
    </alternativeName>
</protein>
<name>A0A835GY21_9MAGN</name>
<evidence type="ECO:0000256" key="2">
    <source>
        <dbReference type="ARBA" id="ARBA00010497"/>
    </source>
</evidence>
<dbReference type="AlphaFoldDB" id="A0A835GY21"/>
<organism evidence="11 12">
    <name type="scientific">Coptis chinensis</name>
    <dbReference type="NCBI Taxonomy" id="261450"/>
    <lineage>
        <taxon>Eukaryota</taxon>
        <taxon>Viridiplantae</taxon>
        <taxon>Streptophyta</taxon>
        <taxon>Embryophyta</taxon>
        <taxon>Tracheophyta</taxon>
        <taxon>Spermatophyta</taxon>
        <taxon>Magnoliopsida</taxon>
        <taxon>Ranunculales</taxon>
        <taxon>Ranunculaceae</taxon>
        <taxon>Coptidoideae</taxon>
        <taxon>Coptis</taxon>
    </lineage>
</organism>
<dbReference type="InterPro" id="IPR008930">
    <property type="entry name" value="Terpenoid_cyclase/PrenylTrfase"/>
</dbReference>
<keyword evidence="4" id="KW-0808">Transferase</keyword>
<evidence type="ECO:0000256" key="4">
    <source>
        <dbReference type="ARBA" id="ARBA00022679"/>
    </source>
</evidence>
<gene>
    <name evidence="11" type="ORF">IFM89_025685</name>
</gene>
<sequence length="133" mass="14837">FISLFINDSKDVLNQDKSEMGGLEVEKHVKYILALEKKDDIESVLMEHLKMSGAYWGLATLDLLGKLGTVDRDEVVSWVLQCQHESGGFAGNVGHDPHLFYTLSAVQILALLGKLDVLDYENVSDCILKLIIF</sequence>
<evidence type="ECO:0000313" key="11">
    <source>
        <dbReference type="EMBL" id="KAF9589559.1"/>
    </source>
</evidence>
<proteinExistence type="inferred from homology"/>
<dbReference type="GO" id="GO:0046872">
    <property type="term" value="F:metal ion binding"/>
    <property type="evidence" value="ECO:0007669"/>
    <property type="project" value="UniProtKB-KW"/>
</dbReference>
<dbReference type="SUPFAM" id="SSF48239">
    <property type="entry name" value="Terpenoid cyclases/Protein prenyltransferases"/>
    <property type="match status" value="1"/>
</dbReference>
<feature type="domain" description="Prenyltransferase alpha-alpha toroid" evidence="10">
    <location>
        <begin position="23"/>
        <end position="129"/>
    </location>
</feature>
<comment type="cofactor">
    <cofactor evidence="1">
        <name>Zn(2+)</name>
        <dbReference type="ChEBI" id="CHEBI:29105"/>
    </cofactor>
</comment>
<keyword evidence="7" id="KW-0862">Zinc</keyword>
<evidence type="ECO:0000259" key="10">
    <source>
        <dbReference type="Pfam" id="PF00432"/>
    </source>
</evidence>
<evidence type="ECO:0000256" key="3">
    <source>
        <dbReference type="ARBA" id="ARBA00022602"/>
    </source>
</evidence>
<comment type="caution">
    <text evidence="11">The sequence shown here is derived from an EMBL/GenBank/DDBJ whole genome shotgun (WGS) entry which is preliminary data.</text>
</comment>
<evidence type="ECO:0000256" key="6">
    <source>
        <dbReference type="ARBA" id="ARBA00022737"/>
    </source>
</evidence>
<dbReference type="PANTHER" id="PTHR11774:SF11">
    <property type="entry name" value="GERANYLGERANYL TRANSFERASE TYPE-2 SUBUNIT BETA"/>
    <property type="match status" value="1"/>
</dbReference>
<comment type="similarity">
    <text evidence="2">Belongs to the protein prenyltransferase subunit beta family.</text>
</comment>
<keyword evidence="3" id="KW-0637">Prenyltransferase</keyword>
<evidence type="ECO:0000256" key="1">
    <source>
        <dbReference type="ARBA" id="ARBA00001947"/>
    </source>
</evidence>
<dbReference type="PANTHER" id="PTHR11774">
    <property type="entry name" value="GERANYLGERANYL TRANSFERASE TYPE BETA SUBUNIT"/>
    <property type="match status" value="1"/>
</dbReference>
<dbReference type="OrthoDB" id="5428259at2759"/>
<evidence type="ECO:0000256" key="9">
    <source>
        <dbReference type="ARBA" id="ARBA00032766"/>
    </source>
</evidence>
<dbReference type="GO" id="GO:0005968">
    <property type="term" value="C:Rab-protein geranylgeranyltransferase complex"/>
    <property type="evidence" value="ECO:0007669"/>
    <property type="project" value="TreeGrafter"/>
</dbReference>
<dbReference type="InterPro" id="IPR001330">
    <property type="entry name" value="Prenyltrans"/>
</dbReference>
<dbReference type="Pfam" id="PF00432">
    <property type="entry name" value="Prenyltrans"/>
    <property type="match status" value="1"/>
</dbReference>
<dbReference type="EMBL" id="JADFTS010000009">
    <property type="protein sequence ID" value="KAF9589559.1"/>
    <property type="molecule type" value="Genomic_DNA"/>
</dbReference>
<reference evidence="11 12" key="1">
    <citation type="submission" date="2020-10" db="EMBL/GenBank/DDBJ databases">
        <title>The Coptis chinensis genome and diversification of protoberbering-type alkaloids.</title>
        <authorList>
            <person name="Wang B."/>
            <person name="Shu S."/>
            <person name="Song C."/>
            <person name="Liu Y."/>
        </authorList>
    </citation>
    <scope>NUCLEOTIDE SEQUENCE [LARGE SCALE GENOMIC DNA]</scope>
    <source>
        <strain evidence="11">HL-2020</strain>
        <tissue evidence="11">Leaf</tissue>
    </source>
</reference>
<dbReference type="GO" id="GO:0004663">
    <property type="term" value="F:Rab geranylgeranyltransferase activity"/>
    <property type="evidence" value="ECO:0007669"/>
    <property type="project" value="TreeGrafter"/>
</dbReference>
<dbReference type="Proteomes" id="UP000631114">
    <property type="component" value="Unassembled WGS sequence"/>
</dbReference>
<keyword evidence="12" id="KW-1185">Reference proteome</keyword>
<evidence type="ECO:0000313" key="12">
    <source>
        <dbReference type="Proteomes" id="UP000631114"/>
    </source>
</evidence>